<evidence type="ECO:0000256" key="4">
    <source>
        <dbReference type="SAM" id="SignalP"/>
    </source>
</evidence>
<dbReference type="PANTHER" id="PTHR34596">
    <property type="entry name" value="CHITOPORIN"/>
    <property type="match status" value="1"/>
</dbReference>
<keyword evidence="6" id="KW-1185">Reference proteome</keyword>
<accession>A0A7V7GRY7</accession>
<reference evidence="5 6" key="1">
    <citation type="submission" date="2018-07" db="EMBL/GenBank/DDBJ databases">
        <title>Pseudomonas laoshanensis sp. nov., isolated from soil.</title>
        <authorList>
            <person name="Sun J."/>
            <person name="Yu L."/>
            <person name="Wang M."/>
            <person name="Zhang C."/>
        </authorList>
    </citation>
    <scope>NUCLEOTIDE SEQUENCE [LARGE SCALE GENOMIC DNA]</scope>
    <source>
        <strain evidence="5 6">Y22</strain>
    </source>
</reference>
<evidence type="ECO:0000256" key="2">
    <source>
        <dbReference type="ARBA" id="ARBA00022448"/>
    </source>
</evidence>
<dbReference type="InterPro" id="IPR023614">
    <property type="entry name" value="Porin_dom_sf"/>
</dbReference>
<dbReference type="AlphaFoldDB" id="A0A7V7GRY7"/>
<comment type="caution">
    <text evidence="5">The sequence shown here is derived from an EMBL/GenBank/DDBJ whole genome shotgun (WGS) entry which is preliminary data.</text>
</comment>
<dbReference type="Pfam" id="PF03573">
    <property type="entry name" value="OprD"/>
    <property type="match status" value="1"/>
</dbReference>
<feature type="chain" id="PRO_5031159599" evidence="4">
    <location>
        <begin position="28"/>
        <end position="414"/>
    </location>
</feature>
<proteinExistence type="inferred from homology"/>
<dbReference type="EMBL" id="QOVF01000004">
    <property type="protein sequence ID" value="KAA0693444.1"/>
    <property type="molecule type" value="Genomic_DNA"/>
</dbReference>
<organism evidence="5 6">
    <name type="scientific">Halopseudomonas laoshanensis</name>
    <dbReference type="NCBI Taxonomy" id="2268758"/>
    <lineage>
        <taxon>Bacteria</taxon>
        <taxon>Pseudomonadati</taxon>
        <taxon>Pseudomonadota</taxon>
        <taxon>Gammaproteobacteria</taxon>
        <taxon>Pseudomonadales</taxon>
        <taxon>Pseudomonadaceae</taxon>
        <taxon>Halopseudomonas</taxon>
    </lineage>
</organism>
<dbReference type="PANTHER" id="PTHR34596:SF2">
    <property type="entry name" value="CHITOPORIN"/>
    <property type="match status" value="1"/>
</dbReference>
<dbReference type="GO" id="GO:0016020">
    <property type="term" value="C:membrane"/>
    <property type="evidence" value="ECO:0007669"/>
    <property type="project" value="InterPro"/>
</dbReference>
<evidence type="ECO:0000256" key="3">
    <source>
        <dbReference type="ARBA" id="ARBA00022729"/>
    </source>
</evidence>
<dbReference type="GO" id="GO:0015288">
    <property type="term" value="F:porin activity"/>
    <property type="evidence" value="ECO:0007669"/>
    <property type="project" value="TreeGrafter"/>
</dbReference>
<dbReference type="Proteomes" id="UP000463138">
    <property type="component" value="Unassembled WGS sequence"/>
</dbReference>
<keyword evidence="3 4" id="KW-0732">Signal</keyword>
<sequence>MKHVKTNALAAAVALTLAAPLATTANAAGFVEDTKASLQLRNFYFNRDFRSTPPGAASKAEEWAQGFILRAESGYSQGAVGFGLDVYGAAGLKLHSEDDTAGTGLLPSAFGNEGPDGYSHITGTVKAKASNTVLKVGNLFPTIPIAQASDIRLLPQTYTGGALSMGEIENLDVQAGQLRQVNYRASTDRQDIGATVGGTSDRFNYLGGTYKFTEIGSTLGLWRGELDDVYEQNLVNLIQTVSLGDWALGANLAYFDTSDNGNQPLDIDHQMKSIMLSAGTGPHVFRLGYQHSDGDTAFPYLAENNPYIANYIQILDFARSDEKSWQARYDLDFAQYGIPGLKGLIRYVSGDNFTAVGGGEGKEWERDIDFTYTIQSGPLKNVALQWRNAMVRSNAATGDLDENRLIVNYTIPLM</sequence>
<evidence type="ECO:0000313" key="5">
    <source>
        <dbReference type="EMBL" id="KAA0693444.1"/>
    </source>
</evidence>
<evidence type="ECO:0000256" key="1">
    <source>
        <dbReference type="ARBA" id="ARBA00009075"/>
    </source>
</evidence>
<dbReference type="InterPro" id="IPR005318">
    <property type="entry name" value="OM_porin_bac"/>
</dbReference>
<keyword evidence="2" id="KW-0813">Transport</keyword>
<dbReference type="Gene3D" id="2.40.160.10">
    <property type="entry name" value="Porin"/>
    <property type="match status" value="1"/>
</dbReference>
<name>A0A7V7GRY7_9GAMM</name>
<evidence type="ECO:0000313" key="6">
    <source>
        <dbReference type="Proteomes" id="UP000463138"/>
    </source>
</evidence>
<protein>
    <submittedName>
        <fullName evidence="5">Porin</fullName>
    </submittedName>
</protein>
<gene>
    <name evidence="5" type="ORF">DT594_13685</name>
</gene>
<comment type="similarity">
    <text evidence="1">Belongs to the outer membrane porin (Opr) (TC 1.B.25) family.</text>
</comment>
<dbReference type="OrthoDB" id="6759120at2"/>
<feature type="signal peptide" evidence="4">
    <location>
        <begin position="1"/>
        <end position="27"/>
    </location>
</feature>